<dbReference type="PANTHER" id="PTHR11662:SF399">
    <property type="entry name" value="FI19708P1-RELATED"/>
    <property type="match status" value="1"/>
</dbReference>
<evidence type="ECO:0000256" key="5">
    <source>
        <dbReference type="SAM" id="MobiDB-lite"/>
    </source>
</evidence>
<name>A0A5N5SRU3_9CRUS</name>
<gene>
    <name evidence="9" type="ORF">Anas_01079</name>
</gene>
<dbReference type="SUPFAM" id="SSF103473">
    <property type="entry name" value="MFS general substrate transporter"/>
    <property type="match status" value="2"/>
</dbReference>
<reference evidence="9 10" key="1">
    <citation type="journal article" date="2019" name="PLoS Biol.">
        <title>Sex chromosomes control vertical transmission of feminizing Wolbachia symbionts in an isopod.</title>
        <authorList>
            <person name="Becking T."/>
            <person name="Chebbi M.A."/>
            <person name="Giraud I."/>
            <person name="Moumen B."/>
            <person name="Laverre T."/>
            <person name="Caubet Y."/>
            <person name="Peccoud J."/>
            <person name="Gilbert C."/>
            <person name="Cordaux R."/>
        </authorList>
    </citation>
    <scope>NUCLEOTIDE SEQUENCE [LARGE SCALE GENOMIC DNA]</scope>
    <source>
        <strain evidence="9">ANa2</strain>
        <tissue evidence="9">Whole body excluding digestive tract and cuticle</tissue>
    </source>
</reference>
<evidence type="ECO:0000313" key="9">
    <source>
        <dbReference type="EMBL" id="KAB7496737.1"/>
    </source>
</evidence>
<feature type="region of interest" description="Disordered" evidence="5">
    <location>
        <begin position="295"/>
        <end position="317"/>
    </location>
</feature>
<feature type="domain" description="Major facilitator superfamily (MFS) profile" evidence="8">
    <location>
        <begin position="1"/>
        <end position="331"/>
    </location>
</feature>
<evidence type="ECO:0000256" key="1">
    <source>
        <dbReference type="ARBA" id="ARBA00004141"/>
    </source>
</evidence>
<dbReference type="OrthoDB" id="6436163at2759"/>
<feature type="transmembrane region" description="Helical" evidence="6">
    <location>
        <begin position="202"/>
        <end position="221"/>
    </location>
</feature>
<comment type="subcellular location">
    <subcellularLocation>
        <location evidence="1">Membrane</location>
        <topology evidence="1">Multi-pass membrane protein</topology>
    </subcellularLocation>
</comment>
<keyword evidence="7" id="KW-0732">Signal</keyword>
<dbReference type="GO" id="GO:0022857">
    <property type="term" value="F:transmembrane transporter activity"/>
    <property type="evidence" value="ECO:0007669"/>
    <property type="project" value="InterPro"/>
</dbReference>
<evidence type="ECO:0000256" key="2">
    <source>
        <dbReference type="ARBA" id="ARBA00022692"/>
    </source>
</evidence>
<keyword evidence="2 6" id="KW-0812">Transmembrane</keyword>
<dbReference type="PANTHER" id="PTHR11662">
    <property type="entry name" value="SOLUTE CARRIER FAMILY 17"/>
    <property type="match status" value="1"/>
</dbReference>
<dbReference type="InterPro" id="IPR050382">
    <property type="entry name" value="MFS_Na/Anion_cotransporter"/>
</dbReference>
<feature type="transmembrane region" description="Helical" evidence="6">
    <location>
        <begin position="90"/>
        <end position="109"/>
    </location>
</feature>
<keyword evidence="4 6" id="KW-0472">Membrane</keyword>
<dbReference type="InterPro" id="IPR020846">
    <property type="entry name" value="MFS_dom"/>
</dbReference>
<evidence type="ECO:0000256" key="4">
    <source>
        <dbReference type="ARBA" id="ARBA00023136"/>
    </source>
</evidence>
<sequence>MSLGLAISAILTLLSPLCSDVSPYLLAVNRFFIGICYGPNPAIYQCLFAAWSPEDELGILTTVAYSGSLVGGMLCLVLSGWLSENLGWRSIFYVSGALVLLLPPLWIFLVRNTPGDHPWLSNYERELLKDNMNIKTQKDLRSLHTKDGIPPLVLLGIIFADCDQTTVIVLWIILGFFLSGTMLSCVLTTIDLAPNHTVFIKYFTLFTAAVNGMMALSTLAGSIEPSVTSAFIKTGNGWDKTFYLTIAISVVSCILFLLFMTAEPQPWNFSEDQIMMGEPQPWNFSEDKRESIASNGDIEGIDESKVNDGEKHHSPLPFKLTDRKASIFTPY</sequence>
<dbReference type="InterPro" id="IPR011701">
    <property type="entry name" value="MFS"/>
</dbReference>
<feature type="signal peptide" evidence="7">
    <location>
        <begin position="1"/>
        <end position="19"/>
    </location>
</feature>
<dbReference type="Proteomes" id="UP000326759">
    <property type="component" value="Unassembled WGS sequence"/>
</dbReference>
<comment type="caution">
    <text evidence="9">The sequence shown here is derived from an EMBL/GenBank/DDBJ whole genome shotgun (WGS) entry which is preliminary data.</text>
</comment>
<feature type="transmembrane region" description="Helical" evidence="6">
    <location>
        <begin position="241"/>
        <end position="260"/>
    </location>
</feature>
<evidence type="ECO:0000256" key="7">
    <source>
        <dbReference type="SAM" id="SignalP"/>
    </source>
</evidence>
<accession>A0A5N5SRU3</accession>
<dbReference type="PROSITE" id="PS50850">
    <property type="entry name" value="MFS"/>
    <property type="match status" value="1"/>
</dbReference>
<feature type="transmembrane region" description="Helical" evidence="6">
    <location>
        <begin position="57"/>
        <end position="78"/>
    </location>
</feature>
<evidence type="ECO:0000313" key="10">
    <source>
        <dbReference type="Proteomes" id="UP000326759"/>
    </source>
</evidence>
<dbReference type="Pfam" id="PF07690">
    <property type="entry name" value="MFS_1"/>
    <property type="match status" value="1"/>
</dbReference>
<evidence type="ECO:0000256" key="6">
    <source>
        <dbReference type="SAM" id="Phobius"/>
    </source>
</evidence>
<organism evidence="9 10">
    <name type="scientific">Armadillidium nasatum</name>
    <dbReference type="NCBI Taxonomy" id="96803"/>
    <lineage>
        <taxon>Eukaryota</taxon>
        <taxon>Metazoa</taxon>
        <taxon>Ecdysozoa</taxon>
        <taxon>Arthropoda</taxon>
        <taxon>Crustacea</taxon>
        <taxon>Multicrustacea</taxon>
        <taxon>Malacostraca</taxon>
        <taxon>Eumalacostraca</taxon>
        <taxon>Peracarida</taxon>
        <taxon>Isopoda</taxon>
        <taxon>Oniscidea</taxon>
        <taxon>Crinocheta</taxon>
        <taxon>Armadillidiidae</taxon>
        <taxon>Armadillidium</taxon>
    </lineage>
</organism>
<feature type="transmembrane region" description="Helical" evidence="6">
    <location>
        <begin position="168"/>
        <end position="190"/>
    </location>
</feature>
<dbReference type="AlphaFoldDB" id="A0A5N5SRU3"/>
<evidence type="ECO:0000256" key="3">
    <source>
        <dbReference type="ARBA" id="ARBA00022989"/>
    </source>
</evidence>
<keyword evidence="10" id="KW-1185">Reference proteome</keyword>
<dbReference type="Gene3D" id="1.20.1250.20">
    <property type="entry name" value="MFS general substrate transporter like domains"/>
    <property type="match status" value="2"/>
</dbReference>
<keyword evidence="3 6" id="KW-1133">Transmembrane helix</keyword>
<feature type="compositionally biased region" description="Basic and acidic residues" evidence="5">
    <location>
        <begin position="302"/>
        <end position="313"/>
    </location>
</feature>
<dbReference type="EMBL" id="SEYY01021066">
    <property type="protein sequence ID" value="KAB7496737.1"/>
    <property type="molecule type" value="Genomic_DNA"/>
</dbReference>
<protein>
    <submittedName>
        <fullName evidence="9">Putative transporter</fullName>
    </submittedName>
</protein>
<dbReference type="InterPro" id="IPR036259">
    <property type="entry name" value="MFS_trans_sf"/>
</dbReference>
<proteinExistence type="predicted"/>
<dbReference type="GO" id="GO:0016020">
    <property type="term" value="C:membrane"/>
    <property type="evidence" value="ECO:0007669"/>
    <property type="project" value="UniProtKB-SubCell"/>
</dbReference>
<feature type="chain" id="PRO_5024346880" evidence="7">
    <location>
        <begin position="20"/>
        <end position="331"/>
    </location>
</feature>
<evidence type="ECO:0000259" key="8">
    <source>
        <dbReference type="PROSITE" id="PS50850"/>
    </source>
</evidence>